<dbReference type="EMBL" id="CM016556">
    <property type="protein sequence ID" value="TKW13870.1"/>
    <property type="molecule type" value="Genomic_DNA"/>
</dbReference>
<dbReference type="SUPFAM" id="SSF53474">
    <property type="entry name" value="alpha/beta-Hydrolases"/>
    <property type="match status" value="1"/>
</dbReference>
<sequence>MGDVITLLAQKASRWLTSSATRERCVLVGSSNRQQLAAWWLEIHGAGNWDGLLDPSTRCSALSEFVQATSFDYDRFSPYCGSCRSRPRPSSRTLASLVPGTRSAATSTPPVMTSSSPTSLTGSTSPPPPTSCGACRAPSSTTWRCRPTRRRRALVAGTSLSRGVARSPGSSWVADLTVNQRRLSDMGIPCSDPDVKVEMGFTELYTGKDAECHFCRYSAREQLLAEVHRLVKHYHRKGEEVSVTVTGHSLGSELAMLNAFNIAEISANASSPGGRAAPVCVFSFVGPRVGNLKFREWFEQELGVRALRVVNVHNSVPKVPGVFLNEAANYIKKKGI</sequence>
<dbReference type="InterPro" id="IPR002921">
    <property type="entry name" value="Fungal_lipase-type"/>
</dbReference>
<dbReference type="Proteomes" id="UP000298652">
    <property type="component" value="Chromosome 5"/>
</dbReference>
<proteinExistence type="inferred from homology"/>
<evidence type="ECO:0000256" key="3">
    <source>
        <dbReference type="ARBA" id="ARBA00022528"/>
    </source>
</evidence>
<keyword evidence="12" id="KW-1185">Reference proteome</keyword>
<dbReference type="Gene3D" id="3.40.50.1820">
    <property type="entry name" value="alpha/beta hydrolase"/>
    <property type="match status" value="1"/>
</dbReference>
<dbReference type="PANTHER" id="PTHR31403">
    <property type="entry name" value="PHOSPHOLIPASE A1-IBETA2, CHLOROPLASTIC"/>
    <property type="match status" value="1"/>
</dbReference>
<dbReference type="AlphaFoldDB" id="A0A4U6UD26"/>
<comment type="similarity">
    <text evidence="2">Belongs to the AB hydrolase superfamily. Lipase family.</text>
</comment>
<evidence type="ECO:0000256" key="5">
    <source>
        <dbReference type="ARBA" id="ARBA00022801"/>
    </source>
</evidence>
<dbReference type="GO" id="GO:0016042">
    <property type="term" value="P:lipid catabolic process"/>
    <property type="evidence" value="ECO:0007669"/>
    <property type="project" value="UniProtKB-KW"/>
</dbReference>
<evidence type="ECO:0000256" key="4">
    <source>
        <dbReference type="ARBA" id="ARBA00022640"/>
    </source>
</evidence>
<evidence type="ECO:0000256" key="8">
    <source>
        <dbReference type="ARBA" id="ARBA00023098"/>
    </source>
</evidence>
<accession>A0A4U6UD26</accession>
<evidence type="ECO:0000256" key="2">
    <source>
        <dbReference type="ARBA" id="ARBA00010701"/>
    </source>
</evidence>
<evidence type="ECO:0000313" key="12">
    <source>
        <dbReference type="Proteomes" id="UP000298652"/>
    </source>
</evidence>
<keyword evidence="6" id="KW-0809">Transit peptide</keyword>
<feature type="region of interest" description="Disordered" evidence="9">
    <location>
        <begin position="85"/>
        <end position="140"/>
    </location>
</feature>
<evidence type="ECO:0000259" key="10">
    <source>
        <dbReference type="Pfam" id="PF01764"/>
    </source>
</evidence>
<dbReference type="PANTHER" id="PTHR31403:SF39">
    <property type="entry name" value="PHOSPHOLIPASE A1-IGAMMA1 CHLOROPLASTIC"/>
    <property type="match status" value="1"/>
</dbReference>
<gene>
    <name evidence="11" type="ORF">SEVIR_5G129900v2</name>
</gene>
<comment type="subcellular location">
    <subcellularLocation>
        <location evidence="1">Plastid</location>
        <location evidence="1">Chloroplast</location>
    </subcellularLocation>
</comment>
<dbReference type="Gramene" id="TKW13870">
    <property type="protein sequence ID" value="TKW13870"/>
    <property type="gene ID" value="SEVIR_5G129900v2"/>
</dbReference>
<name>A0A4U6UD26_SETVI</name>
<evidence type="ECO:0000256" key="7">
    <source>
        <dbReference type="ARBA" id="ARBA00022963"/>
    </source>
</evidence>
<keyword evidence="8" id="KW-0443">Lipid metabolism</keyword>
<dbReference type="InterPro" id="IPR029058">
    <property type="entry name" value="AB_hydrolase_fold"/>
</dbReference>
<feature type="compositionally biased region" description="Low complexity" evidence="9">
    <location>
        <begin position="106"/>
        <end position="124"/>
    </location>
</feature>
<dbReference type="GO" id="GO:0009507">
    <property type="term" value="C:chloroplast"/>
    <property type="evidence" value="ECO:0007669"/>
    <property type="project" value="UniProtKB-SubCell"/>
</dbReference>
<organism evidence="11 12">
    <name type="scientific">Setaria viridis</name>
    <name type="common">Green bristlegrass</name>
    <name type="synonym">Setaria italica subsp. viridis</name>
    <dbReference type="NCBI Taxonomy" id="4556"/>
    <lineage>
        <taxon>Eukaryota</taxon>
        <taxon>Viridiplantae</taxon>
        <taxon>Streptophyta</taxon>
        <taxon>Embryophyta</taxon>
        <taxon>Tracheophyta</taxon>
        <taxon>Spermatophyta</taxon>
        <taxon>Magnoliopsida</taxon>
        <taxon>Liliopsida</taxon>
        <taxon>Poales</taxon>
        <taxon>Poaceae</taxon>
        <taxon>PACMAD clade</taxon>
        <taxon>Panicoideae</taxon>
        <taxon>Panicodae</taxon>
        <taxon>Paniceae</taxon>
        <taxon>Cenchrinae</taxon>
        <taxon>Setaria</taxon>
    </lineage>
</organism>
<feature type="domain" description="Fungal lipase-type" evidence="10">
    <location>
        <begin position="170"/>
        <end position="322"/>
    </location>
</feature>
<keyword evidence="7" id="KW-0442">Lipid degradation</keyword>
<protein>
    <recommendedName>
        <fullName evidence="10">Fungal lipase-type domain-containing protein</fullName>
    </recommendedName>
</protein>
<keyword evidence="5" id="KW-0378">Hydrolase</keyword>
<evidence type="ECO:0000256" key="9">
    <source>
        <dbReference type="SAM" id="MobiDB-lite"/>
    </source>
</evidence>
<evidence type="ECO:0000256" key="6">
    <source>
        <dbReference type="ARBA" id="ARBA00022946"/>
    </source>
</evidence>
<dbReference type="CDD" id="cd00519">
    <property type="entry name" value="Lipase_3"/>
    <property type="match status" value="1"/>
</dbReference>
<evidence type="ECO:0000313" key="11">
    <source>
        <dbReference type="EMBL" id="TKW13870.1"/>
    </source>
</evidence>
<dbReference type="Pfam" id="PF01764">
    <property type="entry name" value="Lipase_3"/>
    <property type="match status" value="1"/>
</dbReference>
<keyword evidence="3" id="KW-0150">Chloroplast</keyword>
<evidence type="ECO:0000256" key="1">
    <source>
        <dbReference type="ARBA" id="ARBA00004229"/>
    </source>
</evidence>
<reference evidence="11" key="1">
    <citation type="submission" date="2019-03" db="EMBL/GenBank/DDBJ databases">
        <title>WGS assembly of Setaria viridis.</title>
        <authorList>
            <person name="Huang P."/>
            <person name="Jenkins J."/>
            <person name="Grimwood J."/>
            <person name="Barry K."/>
            <person name="Healey A."/>
            <person name="Mamidi S."/>
            <person name="Sreedasyam A."/>
            <person name="Shu S."/>
            <person name="Feldman M."/>
            <person name="Wu J."/>
            <person name="Yu Y."/>
            <person name="Chen C."/>
            <person name="Johnson J."/>
            <person name="Rokhsar D."/>
            <person name="Baxter I."/>
            <person name="Schmutz J."/>
            <person name="Brutnell T."/>
            <person name="Kellogg E."/>
        </authorList>
    </citation>
    <scope>NUCLEOTIDE SEQUENCE [LARGE SCALE GENOMIC DNA]</scope>
</reference>
<dbReference type="GO" id="GO:0004620">
    <property type="term" value="F:phospholipase activity"/>
    <property type="evidence" value="ECO:0007669"/>
    <property type="project" value="UniProtKB-ARBA"/>
</dbReference>
<keyword evidence="4" id="KW-0934">Plastid</keyword>